<keyword evidence="8" id="KW-1185">Reference proteome</keyword>
<evidence type="ECO:0000256" key="3">
    <source>
        <dbReference type="ARBA" id="ARBA00022692"/>
    </source>
</evidence>
<evidence type="ECO:0000256" key="5">
    <source>
        <dbReference type="ARBA" id="ARBA00023136"/>
    </source>
</evidence>
<feature type="transmembrane region" description="Helical" evidence="6">
    <location>
        <begin position="383"/>
        <end position="402"/>
    </location>
</feature>
<feature type="transmembrane region" description="Helical" evidence="6">
    <location>
        <begin position="158"/>
        <end position="181"/>
    </location>
</feature>
<keyword evidence="5 6" id="KW-0472">Membrane</keyword>
<dbReference type="PANTHER" id="PTHR30250:SF28">
    <property type="entry name" value="POLYSACCHARIDE BIOSYNTHESIS PROTEIN"/>
    <property type="match status" value="1"/>
</dbReference>
<dbReference type="InterPro" id="IPR050833">
    <property type="entry name" value="Poly_Biosynth_Transport"/>
</dbReference>
<keyword evidence="2" id="KW-1003">Cell membrane</keyword>
<keyword evidence="4 6" id="KW-1133">Transmembrane helix</keyword>
<dbReference type="EMBL" id="MINN01000139">
    <property type="protein sequence ID" value="OIU67642.1"/>
    <property type="molecule type" value="Genomic_DNA"/>
</dbReference>
<dbReference type="Pfam" id="PF13440">
    <property type="entry name" value="Polysacc_synt_3"/>
    <property type="match status" value="1"/>
</dbReference>
<feature type="transmembrane region" description="Helical" evidence="6">
    <location>
        <begin position="350"/>
        <end position="371"/>
    </location>
</feature>
<organism evidence="7 8">
    <name type="scientific">Rossellomorea aquimaris</name>
    <dbReference type="NCBI Taxonomy" id="189382"/>
    <lineage>
        <taxon>Bacteria</taxon>
        <taxon>Bacillati</taxon>
        <taxon>Bacillota</taxon>
        <taxon>Bacilli</taxon>
        <taxon>Bacillales</taxon>
        <taxon>Bacillaceae</taxon>
        <taxon>Rossellomorea</taxon>
    </lineage>
</organism>
<comment type="caution">
    <text evidence="7">The sequence shown here is derived from an EMBL/GenBank/DDBJ whole genome shotgun (WGS) entry which is preliminary data.</text>
</comment>
<evidence type="ECO:0000313" key="7">
    <source>
        <dbReference type="EMBL" id="OIU67642.1"/>
    </source>
</evidence>
<feature type="transmembrane region" description="Helical" evidence="6">
    <location>
        <begin position="187"/>
        <end position="208"/>
    </location>
</feature>
<feature type="transmembrane region" description="Helical" evidence="6">
    <location>
        <begin position="53"/>
        <end position="82"/>
    </location>
</feature>
<name>A0A1J6VQV9_9BACI</name>
<feature type="transmembrane region" description="Helical" evidence="6">
    <location>
        <begin position="20"/>
        <end position="41"/>
    </location>
</feature>
<dbReference type="GO" id="GO:0005886">
    <property type="term" value="C:plasma membrane"/>
    <property type="evidence" value="ECO:0007669"/>
    <property type="project" value="UniProtKB-SubCell"/>
</dbReference>
<dbReference type="AlphaFoldDB" id="A0A1J6VQV9"/>
<dbReference type="Proteomes" id="UP000182062">
    <property type="component" value="Unassembled WGS sequence"/>
</dbReference>
<dbReference type="OrthoDB" id="109075at2"/>
<feature type="transmembrane region" description="Helical" evidence="6">
    <location>
        <begin position="314"/>
        <end position="338"/>
    </location>
</feature>
<feature type="transmembrane region" description="Helical" evidence="6">
    <location>
        <begin position="126"/>
        <end position="146"/>
    </location>
</feature>
<proteinExistence type="predicted"/>
<reference evidence="7 8" key="1">
    <citation type="submission" date="2016-09" db="EMBL/GenBank/DDBJ databases">
        <title>Bacillus aquimaris SAMM genome sequence reveals colonization and biosurfactant production capacities.</title>
        <authorList>
            <person name="Waghmode S.R."/>
            <person name="Suryavanshi M.V."/>
        </authorList>
    </citation>
    <scope>NUCLEOTIDE SEQUENCE [LARGE SCALE GENOMIC DNA]</scope>
    <source>
        <strain evidence="7 8">SAMM</strain>
    </source>
</reference>
<comment type="subcellular location">
    <subcellularLocation>
        <location evidence="1">Cell membrane</location>
        <topology evidence="1">Multi-pass membrane protein</topology>
    </subcellularLocation>
</comment>
<dbReference type="PANTHER" id="PTHR30250">
    <property type="entry name" value="PST FAMILY PREDICTED COLANIC ACID TRANSPORTER"/>
    <property type="match status" value="1"/>
</dbReference>
<feature type="transmembrane region" description="Helical" evidence="6">
    <location>
        <begin position="408"/>
        <end position="428"/>
    </location>
</feature>
<evidence type="ECO:0000256" key="4">
    <source>
        <dbReference type="ARBA" id="ARBA00022989"/>
    </source>
</evidence>
<accession>A0A1J6VQV9</accession>
<gene>
    <name evidence="7" type="ORF">BHE18_12495</name>
</gene>
<evidence type="ECO:0000256" key="2">
    <source>
        <dbReference type="ARBA" id="ARBA00022475"/>
    </source>
</evidence>
<keyword evidence="3 6" id="KW-0812">Transmembrane</keyword>
<sequence length="440" mass="48665">MTVKEDKMKKKLLKLSKLPFIRNVFIMATGTATAQLIAVALSPIITRLYGPEAYGIMGVFISIIGIVAPISALTYPIAIVLPKSDSEAKGIIRLSLYLTSLISILVTIFLLFLGDKLVDLFQLKEVAPFLYLIPLVVLFSGYLQVIQQWLIRTKQFSITAKVSFFHALLFHGSMVGVGILYPVAAVLVVMTALSNGIKAFLLFIFTRISSYKQFSMREKNEIKVPLKKIAKKYNEFPKYRAPEVLINAASQSLPILLLTIFFGPASAGFYSIGRTVLGAPSQLIGLSVGDVFYPKINQAANDGKELTSLIRKATVALGLIGIIPFGTVIMFGPWLFSFVFGDNWGLAGEYARWIAIWSFFVFMNIPSIRTLPVLSAQSFHLKFTTIMLITRVSALSIGYFIYKSDMVAIALFGITGAILNLLLIFKTLHLSKNFDKSQPI</sequence>
<feature type="transmembrane region" description="Helical" evidence="6">
    <location>
        <begin position="94"/>
        <end position="114"/>
    </location>
</feature>
<protein>
    <submittedName>
        <fullName evidence="7">Polysaccharide biosynthesis protein</fullName>
    </submittedName>
</protein>
<evidence type="ECO:0000256" key="1">
    <source>
        <dbReference type="ARBA" id="ARBA00004651"/>
    </source>
</evidence>
<evidence type="ECO:0000313" key="8">
    <source>
        <dbReference type="Proteomes" id="UP000182062"/>
    </source>
</evidence>
<evidence type="ECO:0000256" key="6">
    <source>
        <dbReference type="SAM" id="Phobius"/>
    </source>
</evidence>